<gene>
    <name evidence="2" type="ORF">DLD99_28370</name>
</gene>
<name>A0A345RY68_9PSED</name>
<reference evidence="2 3" key="1">
    <citation type="submission" date="2018-05" db="EMBL/GenBank/DDBJ databases">
        <title>Complete genome sequence of Pseudomonas kribbensis 46-2(T).</title>
        <authorList>
            <person name="Jeong H."/>
            <person name="Lee S.-G."/>
            <person name="Rha E."/>
            <person name="Kim H."/>
        </authorList>
    </citation>
    <scope>NUCLEOTIDE SEQUENCE [LARGE SCALE GENOMIC DNA]</scope>
    <source>
        <strain evidence="2 3">46-2</strain>
    </source>
</reference>
<protein>
    <submittedName>
        <fullName evidence="2">Uncharacterized protein</fullName>
    </submittedName>
</protein>
<keyword evidence="3" id="KW-1185">Reference proteome</keyword>
<feature type="transmembrane region" description="Helical" evidence="1">
    <location>
        <begin position="43"/>
        <end position="65"/>
    </location>
</feature>
<dbReference type="AlphaFoldDB" id="A0A345RY68"/>
<accession>A0A345RY68</accession>
<evidence type="ECO:0000256" key="1">
    <source>
        <dbReference type="SAM" id="Phobius"/>
    </source>
</evidence>
<dbReference type="Proteomes" id="UP000253720">
    <property type="component" value="Chromosome"/>
</dbReference>
<evidence type="ECO:0000313" key="2">
    <source>
        <dbReference type="EMBL" id="AXI64234.1"/>
    </source>
</evidence>
<keyword evidence="1" id="KW-1133">Transmembrane helix</keyword>
<proteinExistence type="predicted"/>
<dbReference type="KEGG" id="pke:DLD99_28370"/>
<feature type="transmembrane region" description="Helical" evidence="1">
    <location>
        <begin position="6"/>
        <end position="31"/>
    </location>
</feature>
<keyword evidence="1" id="KW-0472">Membrane</keyword>
<evidence type="ECO:0000313" key="3">
    <source>
        <dbReference type="Proteomes" id="UP000253720"/>
    </source>
</evidence>
<organism evidence="2 3">
    <name type="scientific">Pseudomonas kribbensis</name>
    <dbReference type="NCBI Taxonomy" id="1628086"/>
    <lineage>
        <taxon>Bacteria</taxon>
        <taxon>Pseudomonadati</taxon>
        <taxon>Pseudomonadota</taxon>
        <taxon>Gammaproteobacteria</taxon>
        <taxon>Pseudomonadales</taxon>
        <taxon>Pseudomonadaceae</taxon>
        <taxon>Pseudomonas</taxon>
    </lineage>
</organism>
<sequence length="71" mass="7683">MDVMDFQSYVMLVADSDLFGCLALLSLVLLLTASHRAARNSRLHRALTLSVLAAVVAIHGLGSWYGNLRPA</sequence>
<dbReference type="EMBL" id="CP029608">
    <property type="protein sequence ID" value="AXI64234.1"/>
    <property type="molecule type" value="Genomic_DNA"/>
</dbReference>
<keyword evidence="1" id="KW-0812">Transmembrane</keyword>